<protein>
    <submittedName>
        <fullName evidence="2">Uncharacterized protein</fullName>
    </submittedName>
</protein>
<name>A0A8S5UEC4_9CAUD</name>
<proteinExistence type="predicted"/>
<sequence length="89" mass="9807">MYEKLNFKDRIVEKPNTYTVQTNEDGTVTLVPAFGNTLQEGTAINHGSMDHIEEGIVALNNNKQNKVLSGTSTPSNDLGEDGDIYLQHN</sequence>
<reference evidence="2" key="1">
    <citation type="journal article" date="2021" name="Proc. Natl. Acad. Sci. U.S.A.">
        <title>A Catalog of Tens of Thousands of Viruses from Human Metagenomes Reveals Hidden Associations with Chronic Diseases.</title>
        <authorList>
            <person name="Tisza M.J."/>
            <person name="Buck C.B."/>
        </authorList>
    </citation>
    <scope>NUCLEOTIDE SEQUENCE</scope>
    <source>
        <strain evidence="2">CtGQT3</strain>
    </source>
</reference>
<feature type="region of interest" description="Disordered" evidence="1">
    <location>
        <begin position="67"/>
        <end position="89"/>
    </location>
</feature>
<evidence type="ECO:0000313" key="2">
    <source>
        <dbReference type="EMBL" id="DAF92726.1"/>
    </source>
</evidence>
<organism evidence="2">
    <name type="scientific">Siphoviridae sp. ctGQT3</name>
    <dbReference type="NCBI Taxonomy" id="2825412"/>
    <lineage>
        <taxon>Viruses</taxon>
        <taxon>Duplodnaviria</taxon>
        <taxon>Heunggongvirae</taxon>
        <taxon>Uroviricota</taxon>
        <taxon>Caudoviricetes</taxon>
    </lineage>
</organism>
<evidence type="ECO:0000256" key="1">
    <source>
        <dbReference type="SAM" id="MobiDB-lite"/>
    </source>
</evidence>
<dbReference type="EMBL" id="BK016071">
    <property type="protein sequence ID" value="DAF92726.1"/>
    <property type="molecule type" value="Genomic_DNA"/>
</dbReference>
<accession>A0A8S5UEC4</accession>
<feature type="compositionally biased region" description="Polar residues" evidence="1">
    <location>
        <begin position="67"/>
        <end position="76"/>
    </location>
</feature>